<reference evidence="5" key="1">
    <citation type="submission" date="2023-03" db="EMBL/GenBank/DDBJ databases">
        <title>Massive genome expansion in bonnet fungi (Mycena s.s.) driven by repeated elements and novel gene families across ecological guilds.</title>
        <authorList>
            <consortium name="Lawrence Berkeley National Laboratory"/>
            <person name="Harder C.B."/>
            <person name="Miyauchi S."/>
            <person name="Viragh M."/>
            <person name="Kuo A."/>
            <person name="Thoen E."/>
            <person name="Andreopoulos B."/>
            <person name="Lu D."/>
            <person name="Skrede I."/>
            <person name="Drula E."/>
            <person name="Henrissat B."/>
            <person name="Morin E."/>
            <person name="Kohler A."/>
            <person name="Barry K."/>
            <person name="LaButti K."/>
            <person name="Morin E."/>
            <person name="Salamov A."/>
            <person name="Lipzen A."/>
            <person name="Mereny Z."/>
            <person name="Hegedus B."/>
            <person name="Baldrian P."/>
            <person name="Stursova M."/>
            <person name="Weitz H."/>
            <person name="Taylor A."/>
            <person name="Grigoriev I.V."/>
            <person name="Nagy L.G."/>
            <person name="Martin F."/>
            <person name="Kauserud H."/>
        </authorList>
    </citation>
    <scope>NUCLEOTIDE SEQUENCE</scope>
    <source>
        <strain evidence="5">9144</strain>
    </source>
</reference>
<dbReference type="PANTHER" id="PTHR44942">
    <property type="entry name" value="METHYLTRANSF_11 DOMAIN-CONTAINING PROTEIN"/>
    <property type="match status" value="1"/>
</dbReference>
<dbReference type="CDD" id="cd02440">
    <property type="entry name" value="AdoMet_MTases"/>
    <property type="match status" value="1"/>
</dbReference>
<evidence type="ECO:0000256" key="3">
    <source>
        <dbReference type="ARBA" id="ARBA00022679"/>
    </source>
</evidence>
<comment type="caution">
    <text evidence="5">The sequence shown here is derived from an EMBL/GenBank/DDBJ whole genome shotgun (WGS) entry which is preliminary data.</text>
</comment>
<feature type="domain" description="Methyltransferase type 11" evidence="4">
    <location>
        <begin position="46"/>
        <end position="142"/>
    </location>
</feature>
<keyword evidence="2 5" id="KW-0489">Methyltransferase</keyword>
<dbReference type="EMBL" id="JARJCW010000011">
    <property type="protein sequence ID" value="KAJ7219298.1"/>
    <property type="molecule type" value="Genomic_DNA"/>
</dbReference>
<evidence type="ECO:0000259" key="4">
    <source>
        <dbReference type="Pfam" id="PF08241"/>
    </source>
</evidence>
<dbReference type="AlphaFoldDB" id="A0AAD6VWB5"/>
<sequence length="270" mass="30530">MTVHDIAKSGFNTANELYDRLPRQSTSSSAFPTAFLTPALMRASRIASGTGIFTRCFLAHPEWQSAIKQLRAVEPSEGMRNVFSKTVSDERVSVTEGTFQQTGIEDGWADLVVIAQAFHWCPDYERASEELGRILKPGGVLALIWNVEDSETAKWVAQVRDCIQPYEQDSPQYRLGHWRRTFGTTAYQKAFERPQEEVWSYHLPVSGDIVVDRASTKSYVSILPDDEKAKVRRALAAIVERGEDKVWIKESEGTFAYPYKTNLVIACRKM</sequence>
<dbReference type="PANTHER" id="PTHR44942:SF4">
    <property type="entry name" value="METHYLTRANSFERASE TYPE 11 DOMAIN-CONTAINING PROTEIN"/>
    <property type="match status" value="1"/>
</dbReference>
<dbReference type="InterPro" id="IPR029063">
    <property type="entry name" value="SAM-dependent_MTases_sf"/>
</dbReference>
<keyword evidence="6" id="KW-1185">Reference proteome</keyword>
<name>A0AAD6VWB5_9AGAR</name>
<evidence type="ECO:0000313" key="6">
    <source>
        <dbReference type="Proteomes" id="UP001219525"/>
    </source>
</evidence>
<organism evidence="5 6">
    <name type="scientific">Mycena pura</name>
    <dbReference type="NCBI Taxonomy" id="153505"/>
    <lineage>
        <taxon>Eukaryota</taxon>
        <taxon>Fungi</taxon>
        <taxon>Dikarya</taxon>
        <taxon>Basidiomycota</taxon>
        <taxon>Agaricomycotina</taxon>
        <taxon>Agaricomycetes</taxon>
        <taxon>Agaricomycetidae</taxon>
        <taxon>Agaricales</taxon>
        <taxon>Marasmiineae</taxon>
        <taxon>Mycenaceae</taxon>
        <taxon>Mycena</taxon>
    </lineage>
</organism>
<protein>
    <submittedName>
        <fullName evidence="5">S-adenosyl-L-methionine-dependent methyltransferase</fullName>
    </submittedName>
</protein>
<dbReference type="InterPro" id="IPR013216">
    <property type="entry name" value="Methyltransf_11"/>
</dbReference>
<dbReference type="Pfam" id="PF08241">
    <property type="entry name" value="Methyltransf_11"/>
    <property type="match status" value="1"/>
</dbReference>
<dbReference type="Proteomes" id="UP001219525">
    <property type="component" value="Unassembled WGS sequence"/>
</dbReference>
<dbReference type="GO" id="GO:0032259">
    <property type="term" value="P:methylation"/>
    <property type="evidence" value="ECO:0007669"/>
    <property type="project" value="UniProtKB-KW"/>
</dbReference>
<evidence type="ECO:0000313" key="5">
    <source>
        <dbReference type="EMBL" id="KAJ7219298.1"/>
    </source>
</evidence>
<dbReference type="Gene3D" id="3.40.50.150">
    <property type="entry name" value="Vaccinia Virus protein VP39"/>
    <property type="match status" value="1"/>
</dbReference>
<proteinExistence type="inferred from homology"/>
<evidence type="ECO:0000256" key="1">
    <source>
        <dbReference type="ARBA" id="ARBA00008361"/>
    </source>
</evidence>
<keyword evidence="3" id="KW-0808">Transferase</keyword>
<dbReference type="InterPro" id="IPR051052">
    <property type="entry name" value="Diverse_substrate_MTase"/>
</dbReference>
<evidence type="ECO:0000256" key="2">
    <source>
        <dbReference type="ARBA" id="ARBA00022603"/>
    </source>
</evidence>
<gene>
    <name evidence="5" type="ORF">GGX14DRAFT_435595</name>
</gene>
<accession>A0AAD6VWB5</accession>
<dbReference type="SUPFAM" id="SSF53335">
    <property type="entry name" value="S-adenosyl-L-methionine-dependent methyltransferases"/>
    <property type="match status" value="1"/>
</dbReference>
<dbReference type="GO" id="GO:0008757">
    <property type="term" value="F:S-adenosylmethionine-dependent methyltransferase activity"/>
    <property type="evidence" value="ECO:0007669"/>
    <property type="project" value="InterPro"/>
</dbReference>
<comment type="similarity">
    <text evidence="1">Belongs to the methyltransferase superfamily.</text>
</comment>